<gene>
    <name evidence="2" type="ORF">PHMEG_00017251</name>
</gene>
<protein>
    <submittedName>
        <fullName evidence="2">Transglutaminase elicitor</fullName>
    </submittedName>
</protein>
<evidence type="ECO:0000256" key="1">
    <source>
        <dbReference type="SAM" id="SignalP"/>
    </source>
</evidence>
<organism evidence="2 3">
    <name type="scientific">Phytophthora megakarya</name>
    <dbReference type="NCBI Taxonomy" id="4795"/>
    <lineage>
        <taxon>Eukaryota</taxon>
        <taxon>Sar</taxon>
        <taxon>Stramenopiles</taxon>
        <taxon>Oomycota</taxon>
        <taxon>Peronosporomycetes</taxon>
        <taxon>Peronosporales</taxon>
        <taxon>Peronosporaceae</taxon>
        <taxon>Phytophthora</taxon>
    </lineage>
</organism>
<proteinExistence type="predicted"/>
<comment type="caution">
    <text evidence="2">The sequence shown here is derived from an EMBL/GenBank/DDBJ whole genome shotgun (WGS) entry which is preliminary data.</text>
</comment>
<evidence type="ECO:0000313" key="3">
    <source>
        <dbReference type="Proteomes" id="UP000198211"/>
    </source>
</evidence>
<feature type="signal peptide" evidence="1">
    <location>
        <begin position="1"/>
        <end position="26"/>
    </location>
</feature>
<dbReference type="InterPro" id="IPR032048">
    <property type="entry name" value="TGase_elicitor"/>
</dbReference>
<dbReference type="Proteomes" id="UP000198211">
    <property type="component" value="Unassembled WGS sequence"/>
</dbReference>
<keyword evidence="3" id="KW-1185">Reference proteome</keyword>
<dbReference type="STRING" id="4795.A0A225VYV0"/>
<dbReference type="AlphaFoldDB" id="A0A225VYV0"/>
<evidence type="ECO:0000313" key="2">
    <source>
        <dbReference type="EMBL" id="OWZ09967.1"/>
    </source>
</evidence>
<name>A0A225VYV0_9STRA</name>
<reference evidence="3" key="1">
    <citation type="submission" date="2017-03" db="EMBL/GenBank/DDBJ databases">
        <title>Phytopthora megakarya and P. palmivora, two closely related causual agents of cacao black pod achieved similar genome size and gene model numbers by different mechanisms.</title>
        <authorList>
            <person name="Ali S."/>
            <person name="Shao J."/>
            <person name="Larry D.J."/>
            <person name="Kronmiller B."/>
            <person name="Shen D."/>
            <person name="Strem M.D."/>
            <person name="Melnick R.L."/>
            <person name="Guiltinan M.J."/>
            <person name="Tyler B.M."/>
            <person name="Meinhardt L.W."/>
            <person name="Bailey B.A."/>
        </authorList>
    </citation>
    <scope>NUCLEOTIDE SEQUENCE [LARGE SCALE GENOMIC DNA]</scope>
    <source>
        <strain evidence="3">zdho120</strain>
    </source>
</reference>
<feature type="chain" id="PRO_5012691561" evidence="1">
    <location>
        <begin position="27"/>
        <end position="493"/>
    </location>
</feature>
<dbReference type="GO" id="GO:0016755">
    <property type="term" value="F:aminoacyltransferase activity"/>
    <property type="evidence" value="ECO:0007669"/>
    <property type="project" value="InterPro"/>
</dbReference>
<accession>A0A225VYV0</accession>
<dbReference type="Pfam" id="PF16683">
    <property type="entry name" value="TGase_elicitor"/>
    <property type="match status" value="1"/>
</dbReference>
<dbReference type="EMBL" id="NBNE01002605">
    <property type="protein sequence ID" value="OWZ09967.1"/>
    <property type="molecule type" value="Genomic_DNA"/>
</dbReference>
<keyword evidence="1" id="KW-0732">Signal</keyword>
<sequence>MVFKRCTSLVSAAVTVMALQMQHASASSLQYDPYTSCTSYDISDENFPGRGTEITDDGKCTVTVPEDPKLIMATTISTTAATHMELLSNESASPVVPVFTKVGTEIMSEPMNTNPDAYIVDQTSTPGIPPSTTNVFSRRLEESTTRYDIDNLEEFFGTKMELKLKKLPTSGVYNPTPWAGSNWPAYLDSINYEWNTGEPSPAEKYAQAFRLDVKDFMNNECFDPVIDTVCAKRTGQTSGYCIPTWFGLCHAWAPAAILEKEPNCPVTYNGVTFNPMDIKALLTDVYSDSNMSTLITGVRYNGAEDEINDYGSHTEYSYRDLNPGYFHIAAANILGTLNSTFIIDRDAGYEVWNQPVIGFKVYEQTNMTTEETAQTFFGLESYPWNDNATSIVYVKSRLSWANETFTDGGLVASGLNQNFTVGAFYDYLLELDEEENIIGGEWLYDSNNNHPDFLWLPMNKPTEDVVTSIGLRYSDVAMLLAKAVACFDLEKKT</sequence>
<dbReference type="Gene3D" id="3.30.40.240">
    <property type="entry name" value="Transglutaminase elicitor, body domain"/>
    <property type="match status" value="2"/>
</dbReference>
<dbReference type="OrthoDB" id="10249031at2759"/>